<dbReference type="EMBL" id="JAPWGM010000013">
    <property type="protein sequence ID" value="MCZ4245938.1"/>
    <property type="molecule type" value="Genomic_DNA"/>
</dbReference>
<evidence type="ECO:0000313" key="1">
    <source>
        <dbReference type="EMBL" id="MCZ4245938.1"/>
    </source>
</evidence>
<dbReference type="SUPFAM" id="SSF49899">
    <property type="entry name" value="Concanavalin A-like lectins/glucanases"/>
    <property type="match status" value="1"/>
</dbReference>
<dbReference type="RefSeq" id="WP_269428974.1">
    <property type="nucleotide sequence ID" value="NZ_JAPWGM010000013.1"/>
</dbReference>
<proteinExistence type="predicted"/>
<protein>
    <submittedName>
        <fullName evidence="1">Uncharacterized protein</fullName>
    </submittedName>
</protein>
<reference evidence="1" key="1">
    <citation type="submission" date="2022-12" db="EMBL/GenBank/DDBJ databases">
        <title>Genome sequence of HCMS5-2.</title>
        <authorList>
            <person name="Woo H."/>
        </authorList>
    </citation>
    <scope>NUCLEOTIDE SEQUENCE</scope>
    <source>
        <strain evidence="1">HCMS5-2</strain>
    </source>
</reference>
<organism evidence="1 2">
    <name type="scientific">Pedobacter punctiformis</name>
    <dbReference type="NCBI Taxonomy" id="3004097"/>
    <lineage>
        <taxon>Bacteria</taxon>
        <taxon>Pseudomonadati</taxon>
        <taxon>Bacteroidota</taxon>
        <taxon>Sphingobacteriia</taxon>
        <taxon>Sphingobacteriales</taxon>
        <taxon>Sphingobacteriaceae</taxon>
        <taxon>Pedobacter</taxon>
    </lineage>
</organism>
<name>A0ABT4LDF0_9SPHI</name>
<dbReference type="InterPro" id="IPR013320">
    <property type="entry name" value="ConA-like_dom_sf"/>
</dbReference>
<gene>
    <name evidence="1" type="ORF">O0955_18160</name>
</gene>
<dbReference type="Gene3D" id="2.60.120.200">
    <property type="match status" value="1"/>
</dbReference>
<accession>A0ABT4LDF0</accession>
<sequence length="525" mass="56225">MKNQFITYFNFLKGINGPSKKLKTGISLVLFLLIANVKPVKAQLFGDFPYNQTFLSTTQPPEVTKPTGAGANAATFTTTGLQLTPAQTSQFGAVFINDKQFNTSVGIKISFEYAIYGGTGADGLLLFLYDASVTPVIGAKGRSMGYAYLRARDIYSSERKDGLSGAYLGIAFDSYGNFKNAPFQGDARLNGISGVTWSNAMSHITLRGAKGKFIDNNGRELGRTGYPVLRTQSTLSPPSATRGGAVLTPAGGYSYLNGIADNFNLRSGAYTTDPTDPNYRKAFIELIPNAAGGFNVTVKIQHQSTVTTVIDNYWYRADANLLYTENANPVTTDYNASDTQGINSVNTLDSRVPASFRMGFAATTGGLTDIHKIWKLNVVLPYAAEAADDNAATCKNAPVIIDPYANDVAYTGPTSGTPTSSSANIDFNAFQFLKADETPETNPFSVTNTQGTFTYDSATGKITFIPKAGFVGTASIAYNIKGKNNGINQPYGDEGFRSGVATVYVSVKKCQVITNPMLPSQSNQN</sequence>
<keyword evidence="2" id="KW-1185">Reference proteome</keyword>
<dbReference type="Proteomes" id="UP001144347">
    <property type="component" value="Unassembled WGS sequence"/>
</dbReference>
<comment type="caution">
    <text evidence="1">The sequence shown here is derived from an EMBL/GenBank/DDBJ whole genome shotgun (WGS) entry which is preliminary data.</text>
</comment>
<evidence type="ECO:0000313" key="2">
    <source>
        <dbReference type="Proteomes" id="UP001144347"/>
    </source>
</evidence>